<gene>
    <name evidence="8" type="ORF">Tsubulata_009869</name>
</gene>
<evidence type="ECO:0000313" key="9">
    <source>
        <dbReference type="Proteomes" id="UP001141552"/>
    </source>
</evidence>
<dbReference type="CDD" id="cd10017">
    <property type="entry name" value="B3_DNA"/>
    <property type="match status" value="2"/>
</dbReference>
<evidence type="ECO:0000256" key="1">
    <source>
        <dbReference type="ARBA" id="ARBA00004123"/>
    </source>
</evidence>
<name>A0A9Q0G511_9ROSI</name>
<reference evidence="8" key="2">
    <citation type="journal article" date="2023" name="Plants (Basel)">
        <title>Annotation of the Turnera subulata (Passifloraceae) Draft Genome Reveals the S-Locus Evolved after the Divergence of Turneroideae from Passifloroideae in a Stepwise Manner.</title>
        <authorList>
            <person name="Henning P.M."/>
            <person name="Roalson E.H."/>
            <person name="Mir W."/>
            <person name="McCubbin A.G."/>
            <person name="Shore J.S."/>
        </authorList>
    </citation>
    <scope>NUCLEOTIDE SEQUENCE</scope>
    <source>
        <strain evidence="8">F60SS</strain>
    </source>
</reference>
<comment type="caution">
    <text evidence="8">The sequence shown here is derived from an EMBL/GenBank/DDBJ whole genome shotgun (WGS) entry which is preliminary data.</text>
</comment>
<keyword evidence="2" id="KW-0677">Repeat</keyword>
<dbReference type="GO" id="GO:0005634">
    <property type="term" value="C:nucleus"/>
    <property type="evidence" value="ECO:0007669"/>
    <property type="project" value="UniProtKB-SubCell"/>
</dbReference>
<reference evidence="8" key="1">
    <citation type="submission" date="2022-02" db="EMBL/GenBank/DDBJ databases">
        <authorList>
            <person name="Henning P.M."/>
            <person name="McCubbin A.G."/>
            <person name="Shore J.S."/>
        </authorList>
    </citation>
    <scope>NUCLEOTIDE SEQUENCE</scope>
    <source>
        <strain evidence="8">F60SS</strain>
        <tissue evidence="8">Leaves</tissue>
    </source>
</reference>
<keyword evidence="5" id="KW-0804">Transcription</keyword>
<dbReference type="InterPro" id="IPR015300">
    <property type="entry name" value="DNA-bd_pseudobarrel_sf"/>
</dbReference>
<dbReference type="PANTHER" id="PTHR31674">
    <property type="entry name" value="B3 DOMAIN-CONTAINING PROTEIN REM-LIKE 3-RELATED"/>
    <property type="match status" value="1"/>
</dbReference>
<evidence type="ECO:0000256" key="5">
    <source>
        <dbReference type="ARBA" id="ARBA00023163"/>
    </source>
</evidence>
<dbReference type="PANTHER" id="PTHR31674:SF62">
    <property type="entry name" value="B3 DOMAIN-CONTAINING PROTEIN REM14-RELATED"/>
    <property type="match status" value="1"/>
</dbReference>
<dbReference type="Proteomes" id="UP001141552">
    <property type="component" value="Unassembled WGS sequence"/>
</dbReference>
<feature type="domain" description="TF-B3" evidence="7">
    <location>
        <begin position="185"/>
        <end position="281"/>
    </location>
</feature>
<dbReference type="SMART" id="SM01019">
    <property type="entry name" value="B3"/>
    <property type="match status" value="2"/>
</dbReference>
<dbReference type="InterPro" id="IPR039218">
    <property type="entry name" value="REM_fam"/>
</dbReference>
<dbReference type="EMBL" id="JAKUCV010002279">
    <property type="protein sequence ID" value="KAJ4843266.1"/>
    <property type="molecule type" value="Genomic_DNA"/>
</dbReference>
<accession>A0A9Q0G511</accession>
<evidence type="ECO:0000313" key="8">
    <source>
        <dbReference type="EMBL" id="KAJ4843266.1"/>
    </source>
</evidence>
<keyword evidence="9" id="KW-1185">Reference proteome</keyword>
<evidence type="ECO:0000256" key="3">
    <source>
        <dbReference type="ARBA" id="ARBA00023015"/>
    </source>
</evidence>
<comment type="subcellular location">
    <subcellularLocation>
        <location evidence="1">Nucleus</location>
    </subcellularLocation>
</comment>
<dbReference type="SUPFAM" id="SSF101936">
    <property type="entry name" value="DNA-binding pseudobarrel domain"/>
    <property type="match status" value="2"/>
</dbReference>
<sequence length="308" mass="34591">MARLPNQNPSFFKVLLGNFADRLRIPDTFVKRFGRRLLSQRTVVLKSNAGKSSMISVKTSNKGTFFKRGWKRFAKNHDLQMFDFLVFSFVGGRTVEVKIFGPSACEKVPAKTRKSRITKRSVAVASRQARKPAASRRTTTDEVPNQVRDIEAFIEGSNADHEEADDEESERERVVEAIQAITPKHPHFVHVCKDYEKYNMIMPKSFAKATGLAAKRVTVIEDPEGRLFTVSVTVVDRGNQIHFSTGFRDFREANEIVAGDTIVFHFRETRNVIEAQIHHQNKGGSSDKSGGPVAEVAVKTEPVVIDEA</sequence>
<organism evidence="8 9">
    <name type="scientific">Turnera subulata</name>
    <dbReference type="NCBI Taxonomy" id="218843"/>
    <lineage>
        <taxon>Eukaryota</taxon>
        <taxon>Viridiplantae</taxon>
        <taxon>Streptophyta</taxon>
        <taxon>Embryophyta</taxon>
        <taxon>Tracheophyta</taxon>
        <taxon>Spermatophyta</taxon>
        <taxon>Magnoliopsida</taxon>
        <taxon>eudicotyledons</taxon>
        <taxon>Gunneridae</taxon>
        <taxon>Pentapetalae</taxon>
        <taxon>rosids</taxon>
        <taxon>fabids</taxon>
        <taxon>Malpighiales</taxon>
        <taxon>Passifloraceae</taxon>
        <taxon>Turnera</taxon>
    </lineage>
</organism>
<feature type="domain" description="TF-B3" evidence="7">
    <location>
        <begin position="8"/>
        <end position="103"/>
    </location>
</feature>
<dbReference type="Pfam" id="PF02362">
    <property type="entry name" value="B3"/>
    <property type="match status" value="2"/>
</dbReference>
<dbReference type="AlphaFoldDB" id="A0A9Q0G511"/>
<dbReference type="Gene3D" id="2.40.330.10">
    <property type="entry name" value="DNA-binding pseudobarrel domain"/>
    <property type="match status" value="2"/>
</dbReference>
<keyword evidence="4" id="KW-0238">DNA-binding</keyword>
<dbReference type="GO" id="GO:0003677">
    <property type="term" value="F:DNA binding"/>
    <property type="evidence" value="ECO:0007669"/>
    <property type="project" value="UniProtKB-KW"/>
</dbReference>
<evidence type="ECO:0000259" key="7">
    <source>
        <dbReference type="PROSITE" id="PS50863"/>
    </source>
</evidence>
<dbReference type="InterPro" id="IPR003340">
    <property type="entry name" value="B3_DNA-bd"/>
</dbReference>
<keyword evidence="6" id="KW-0539">Nucleus</keyword>
<evidence type="ECO:0000256" key="6">
    <source>
        <dbReference type="ARBA" id="ARBA00023242"/>
    </source>
</evidence>
<dbReference type="OrthoDB" id="635132at2759"/>
<proteinExistence type="predicted"/>
<keyword evidence="3" id="KW-0805">Transcription regulation</keyword>
<evidence type="ECO:0000256" key="4">
    <source>
        <dbReference type="ARBA" id="ARBA00023125"/>
    </source>
</evidence>
<evidence type="ECO:0000256" key="2">
    <source>
        <dbReference type="ARBA" id="ARBA00022737"/>
    </source>
</evidence>
<dbReference type="PROSITE" id="PS50863">
    <property type="entry name" value="B3"/>
    <property type="match status" value="2"/>
</dbReference>
<protein>
    <recommendedName>
        <fullName evidence="7">TF-B3 domain-containing protein</fullName>
    </recommendedName>
</protein>